<dbReference type="InterPro" id="IPR000835">
    <property type="entry name" value="HTH_MarR-typ"/>
</dbReference>
<dbReference type="EMBL" id="JACHNA010000001">
    <property type="protein sequence ID" value="MBB4736039.1"/>
    <property type="molecule type" value="Genomic_DNA"/>
</dbReference>
<dbReference type="PROSITE" id="PS50995">
    <property type="entry name" value="HTH_MARR_2"/>
    <property type="match status" value="1"/>
</dbReference>
<evidence type="ECO:0000313" key="2">
    <source>
        <dbReference type="EMBL" id="MBB4736039.1"/>
    </source>
</evidence>
<sequence length="157" mass="16594">MRQDEKPVSGPAPTGADPLVRLADAVLHVERKLRAYPLQDPAVAPLSPLECLVLLHIDANPGVAPSGLASGLSLTSSNASTALRGLIAKGQIERRPDPADRRAARLHLTEEAARSVGIVRGMYRDLLGSLDLPAEDVLTTVRTLQAIDTALSDPARS</sequence>
<feature type="domain" description="HTH marR-type" evidence="1">
    <location>
        <begin position="19"/>
        <end position="149"/>
    </location>
</feature>
<evidence type="ECO:0000313" key="3">
    <source>
        <dbReference type="Proteomes" id="UP000540191"/>
    </source>
</evidence>
<accession>A0A7W7M3X1</accession>
<comment type="caution">
    <text evidence="2">The sequence shown here is derived from an EMBL/GenBank/DDBJ whole genome shotgun (WGS) entry which is preliminary data.</text>
</comment>
<dbReference type="PRINTS" id="PR00598">
    <property type="entry name" value="HTHMARR"/>
</dbReference>
<gene>
    <name evidence="2" type="ORF">HDA30_001547</name>
</gene>
<dbReference type="RefSeq" id="WP_184241636.1">
    <property type="nucleotide sequence ID" value="NZ_JACHNA010000001.1"/>
</dbReference>
<organism evidence="2 3">
    <name type="scientific">Micrococcus cohnii</name>
    <dbReference type="NCBI Taxonomy" id="993416"/>
    <lineage>
        <taxon>Bacteria</taxon>
        <taxon>Bacillati</taxon>
        <taxon>Actinomycetota</taxon>
        <taxon>Actinomycetes</taxon>
        <taxon>Micrococcales</taxon>
        <taxon>Micrococcaceae</taxon>
        <taxon>Micrococcus</taxon>
    </lineage>
</organism>
<dbReference type="GO" id="GO:0006950">
    <property type="term" value="P:response to stress"/>
    <property type="evidence" value="ECO:0007669"/>
    <property type="project" value="TreeGrafter"/>
</dbReference>
<dbReference type="InterPro" id="IPR039422">
    <property type="entry name" value="MarR/SlyA-like"/>
</dbReference>
<dbReference type="PANTHER" id="PTHR33164:SF104">
    <property type="entry name" value="TRANSCRIPTIONAL REGULATORY PROTEIN"/>
    <property type="match status" value="1"/>
</dbReference>
<dbReference type="SUPFAM" id="SSF46785">
    <property type="entry name" value="Winged helix' DNA-binding domain"/>
    <property type="match status" value="1"/>
</dbReference>
<proteinExistence type="predicted"/>
<keyword evidence="2" id="KW-0238">DNA-binding</keyword>
<dbReference type="SMART" id="SM00347">
    <property type="entry name" value="HTH_MARR"/>
    <property type="match status" value="1"/>
</dbReference>
<dbReference type="GO" id="GO:0003700">
    <property type="term" value="F:DNA-binding transcription factor activity"/>
    <property type="evidence" value="ECO:0007669"/>
    <property type="project" value="InterPro"/>
</dbReference>
<dbReference type="InterPro" id="IPR036390">
    <property type="entry name" value="WH_DNA-bd_sf"/>
</dbReference>
<dbReference type="AlphaFoldDB" id="A0A7W7M3X1"/>
<evidence type="ECO:0000259" key="1">
    <source>
        <dbReference type="PROSITE" id="PS50995"/>
    </source>
</evidence>
<dbReference type="InterPro" id="IPR036388">
    <property type="entry name" value="WH-like_DNA-bd_sf"/>
</dbReference>
<dbReference type="PANTHER" id="PTHR33164">
    <property type="entry name" value="TRANSCRIPTIONAL REGULATOR, MARR FAMILY"/>
    <property type="match status" value="1"/>
</dbReference>
<dbReference type="Proteomes" id="UP000540191">
    <property type="component" value="Unassembled WGS sequence"/>
</dbReference>
<protein>
    <submittedName>
        <fullName evidence="2">DNA-binding MarR family transcriptional regulator</fullName>
    </submittedName>
</protein>
<name>A0A7W7M3X1_9MICC</name>
<dbReference type="Pfam" id="PF12802">
    <property type="entry name" value="MarR_2"/>
    <property type="match status" value="1"/>
</dbReference>
<dbReference type="GO" id="GO:0003677">
    <property type="term" value="F:DNA binding"/>
    <property type="evidence" value="ECO:0007669"/>
    <property type="project" value="UniProtKB-KW"/>
</dbReference>
<reference evidence="2 3" key="1">
    <citation type="submission" date="2020-08" db="EMBL/GenBank/DDBJ databases">
        <title>Sequencing the genomes of 1000 actinobacteria strains.</title>
        <authorList>
            <person name="Klenk H.-P."/>
        </authorList>
    </citation>
    <scope>NUCLEOTIDE SEQUENCE [LARGE SCALE GENOMIC DNA]</scope>
    <source>
        <strain evidence="2 3">DSM 23974</strain>
    </source>
</reference>
<keyword evidence="3" id="KW-1185">Reference proteome</keyword>
<dbReference type="Gene3D" id="1.10.10.10">
    <property type="entry name" value="Winged helix-like DNA-binding domain superfamily/Winged helix DNA-binding domain"/>
    <property type="match status" value="1"/>
</dbReference>